<proteinExistence type="inferred from homology"/>
<organism evidence="10 11">
    <name type="scientific">Marasmiellus scandens</name>
    <dbReference type="NCBI Taxonomy" id="2682957"/>
    <lineage>
        <taxon>Eukaryota</taxon>
        <taxon>Fungi</taxon>
        <taxon>Dikarya</taxon>
        <taxon>Basidiomycota</taxon>
        <taxon>Agaricomycotina</taxon>
        <taxon>Agaricomycetes</taxon>
        <taxon>Agaricomycetidae</taxon>
        <taxon>Agaricales</taxon>
        <taxon>Marasmiineae</taxon>
        <taxon>Omphalotaceae</taxon>
        <taxon>Marasmiellus</taxon>
    </lineage>
</organism>
<dbReference type="SUPFAM" id="SSF53335">
    <property type="entry name" value="S-adenosyl-L-methionine-dependent methyltransferases"/>
    <property type="match status" value="1"/>
</dbReference>
<evidence type="ECO:0000256" key="8">
    <source>
        <dbReference type="ARBA" id="ARBA00023242"/>
    </source>
</evidence>
<dbReference type="Proteomes" id="UP001498398">
    <property type="component" value="Unassembled WGS sequence"/>
</dbReference>
<protein>
    <recommendedName>
        <fullName evidence="3">protein-histidine N-methyltransferase</fullName>
        <ecNumber evidence="3">2.1.1.85</ecNumber>
    </recommendedName>
</protein>
<evidence type="ECO:0000256" key="3">
    <source>
        <dbReference type="ARBA" id="ARBA00012533"/>
    </source>
</evidence>
<keyword evidence="11" id="KW-1185">Reference proteome</keyword>
<accession>A0ABR1K4V5</accession>
<dbReference type="InterPro" id="IPR019410">
    <property type="entry name" value="Methyltransf_16"/>
</dbReference>
<evidence type="ECO:0000313" key="10">
    <source>
        <dbReference type="EMBL" id="KAK7472509.1"/>
    </source>
</evidence>
<keyword evidence="5" id="KW-0489">Methyltransferase</keyword>
<evidence type="ECO:0000256" key="1">
    <source>
        <dbReference type="ARBA" id="ARBA00004123"/>
    </source>
</evidence>
<dbReference type="PANTHER" id="PTHR14614">
    <property type="entry name" value="HEPATOCELLULAR CARCINOMA-ASSOCIATED ANTIGEN"/>
    <property type="match status" value="1"/>
</dbReference>
<evidence type="ECO:0000256" key="6">
    <source>
        <dbReference type="ARBA" id="ARBA00022679"/>
    </source>
</evidence>
<evidence type="ECO:0000256" key="7">
    <source>
        <dbReference type="ARBA" id="ARBA00022691"/>
    </source>
</evidence>
<keyword evidence="6" id="KW-0808">Transferase</keyword>
<dbReference type="PANTHER" id="PTHR14614:SF39">
    <property type="entry name" value="HISTIDINE PROTEIN METHYLTRANSFERASE 1 HOMOLOG"/>
    <property type="match status" value="1"/>
</dbReference>
<evidence type="ECO:0000256" key="9">
    <source>
        <dbReference type="ARBA" id="ARBA00038126"/>
    </source>
</evidence>
<evidence type="ECO:0000256" key="4">
    <source>
        <dbReference type="ARBA" id="ARBA00022490"/>
    </source>
</evidence>
<keyword evidence="8" id="KW-0539">Nucleus</keyword>
<gene>
    <name evidence="10" type="ORF">VKT23_000624</name>
</gene>
<dbReference type="EC" id="2.1.1.85" evidence="3"/>
<keyword evidence="7" id="KW-0949">S-adenosyl-L-methionine</keyword>
<reference evidence="10 11" key="1">
    <citation type="submission" date="2024-01" db="EMBL/GenBank/DDBJ databases">
        <title>A draft genome for the cacao thread blight pathogen Marasmiellus scandens.</title>
        <authorList>
            <person name="Baruah I.K."/>
            <person name="Leung J."/>
            <person name="Bukari Y."/>
            <person name="Amoako-Attah I."/>
            <person name="Meinhardt L.W."/>
            <person name="Bailey B.A."/>
            <person name="Cohen S.P."/>
        </authorList>
    </citation>
    <scope>NUCLEOTIDE SEQUENCE [LARGE SCALE GENOMIC DNA]</scope>
    <source>
        <strain evidence="10 11">GH-19</strain>
    </source>
</reference>
<dbReference type="EMBL" id="JBANRG010000001">
    <property type="protein sequence ID" value="KAK7472509.1"/>
    <property type="molecule type" value="Genomic_DNA"/>
</dbReference>
<comment type="caution">
    <text evidence="10">The sequence shown here is derived from an EMBL/GenBank/DDBJ whole genome shotgun (WGS) entry which is preliminary data.</text>
</comment>
<dbReference type="Gene3D" id="3.40.50.150">
    <property type="entry name" value="Vaccinia Virus protein VP39"/>
    <property type="match status" value="1"/>
</dbReference>
<keyword evidence="4" id="KW-0963">Cytoplasm</keyword>
<evidence type="ECO:0000256" key="2">
    <source>
        <dbReference type="ARBA" id="ARBA00004496"/>
    </source>
</evidence>
<comment type="similarity">
    <text evidence="9">Belongs to the methyltransferase superfamily. METTL18 family.</text>
</comment>
<evidence type="ECO:0000256" key="5">
    <source>
        <dbReference type="ARBA" id="ARBA00022603"/>
    </source>
</evidence>
<evidence type="ECO:0000313" key="11">
    <source>
        <dbReference type="Proteomes" id="UP001498398"/>
    </source>
</evidence>
<sequence>MFKFNFDIEDVDETTLIFNTAEQTIPSSSEVSQSPFKEISKQHLLDSLPSQLSCSPLSVTLQDSTQLHLARRDLFDARFQLISEGTEVPENGNGSLDPHSALSFLEAPSDLVPGVYEGGLKTWECSLDLVDYLHSLKQKEDFSVTGKRVLEIGCGTAVPSIYLLNQVFSSPKQHKDTVFHLQDYNDSALELVTMPNVVLAWYMSPASEAFRNKTSASQLDNDGPVVFPPPDASSPAEIPITPELKAAFEESLHEYRISLRFFSGSWSTFDFKSTGGGYNVVLTSETIYRLDSLPSLLNLLFNACEPTVTSSGLQAGAPIDEAVSKLALSPSYLCLVAAKVFYFGVGGGTTEFVQAVENREKGGGKATVRTVWERNIGVKRKIMQLSWS</sequence>
<comment type="subcellular location">
    <subcellularLocation>
        <location evidence="2">Cytoplasm</location>
    </subcellularLocation>
    <subcellularLocation>
        <location evidence="1">Nucleus</location>
    </subcellularLocation>
</comment>
<name>A0ABR1K4V5_9AGAR</name>
<dbReference type="InterPro" id="IPR029063">
    <property type="entry name" value="SAM-dependent_MTases_sf"/>
</dbReference>